<dbReference type="Gene3D" id="3.40.50.620">
    <property type="entry name" value="HUPs"/>
    <property type="match status" value="1"/>
</dbReference>
<evidence type="ECO:0000313" key="9">
    <source>
        <dbReference type="Proteomes" id="UP001161422"/>
    </source>
</evidence>
<feature type="binding site" evidence="6">
    <location>
        <position position="134"/>
    </location>
    <ligand>
        <name>FAD</name>
        <dbReference type="ChEBI" id="CHEBI:57692"/>
    </ligand>
</feature>
<dbReference type="InterPro" id="IPR036134">
    <property type="entry name" value="Crypto/Photolyase_FAD-like_sf"/>
</dbReference>
<evidence type="ECO:0000259" key="7">
    <source>
        <dbReference type="PROSITE" id="PS51645"/>
    </source>
</evidence>
<comment type="cofactor">
    <cofactor evidence="6">
        <name>FAD</name>
        <dbReference type="ChEBI" id="CHEBI:57692"/>
    </cofactor>
    <text evidence="6">Binds 1 FAD per subunit.</text>
</comment>
<dbReference type="InterPro" id="IPR018394">
    <property type="entry name" value="DNA_photolyase_1_CS_C"/>
</dbReference>
<dbReference type="InterPro" id="IPR036155">
    <property type="entry name" value="Crypto/Photolyase_N_sf"/>
</dbReference>
<accession>A0AA37VXB7</accession>
<dbReference type="GO" id="GO:0071949">
    <property type="term" value="F:FAD binding"/>
    <property type="evidence" value="ECO:0007669"/>
    <property type="project" value="TreeGrafter"/>
</dbReference>
<feature type="domain" description="Photolyase/cryptochrome alpha/beta" evidence="7">
    <location>
        <begin position="1"/>
        <end position="58"/>
    </location>
</feature>
<comment type="similarity">
    <text evidence="2">Belongs to the DNA photolyase class-1 family.</text>
</comment>
<comment type="cofactor">
    <cofactor evidence="1">
        <name>(6R)-5,10-methylene-5,6,7,8-tetrahydrofolate</name>
        <dbReference type="ChEBI" id="CHEBI:15636"/>
    </cofactor>
</comment>
<keyword evidence="3 6" id="KW-0285">Flavoprotein</keyword>
<name>A0AA37VXB7_9GAMM</name>
<dbReference type="InterPro" id="IPR002081">
    <property type="entry name" value="Cryptochrome/DNA_photolyase_1"/>
</dbReference>
<reference evidence="8" key="1">
    <citation type="journal article" date="2014" name="Int. J. Syst. Evol. Microbiol.">
        <title>Complete genome sequence of Corynebacterium casei LMG S-19264T (=DSM 44701T), isolated from a smear-ripened cheese.</title>
        <authorList>
            <consortium name="US DOE Joint Genome Institute (JGI-PGF)"/>
            <person name="Walter F."/>
            <person name="Albersmeier A."/>
            <person name="Kalinowski J."/>
            <person name="Ruckert C."/>
        </authorList>
    </citation>
    <scope>NUCLEOTIDE SEQUENCE</scope>
    <source>
        <strain evidence="8">NBRC 101628</strain>
    </source>
</reference>
<evidence type="ECO:0000256" key="1">
    <source>
        <dbReference type="ARBA" id="ARBA00001932"/>
    </source>
</evidence>
<dbReference type="Gene3D" id="1.25.40.80">
    <property type="match status" value="1"/>
</dbReference>
<dbReference type="PANTHER" id="PTHR11455:SF9">
    <property type="entry name" value="CRYPTOCHROME CIRCADIAN CLOCK 5 ISOFORM X1"/>
    <property type="match status" value="1"/>
</dbReference>
<evidence type="ECO:0000256" key="3">
    <source>
        <dbReference type="ARBA" id="ARBA00022630"/>
    </source>
</evidence>
<evidence type="ECO:0000256" key="5">
    <source>
        <dbReference type="ARBA" id="ARBA00022991"/>
    </source>
</evidence>
<keyword evidence="9" id="KW-1185">Reference proteome</keyword>
<dbReference type="InterPro" id="IPR005101">
    <property type="entry name" value="Cryptochr/Photolyase_FAD-bd"/>
</dbReference>
<dbReference type="InterPro" id="IPR006050">
    <property type="entry name" value="DNA_photolyase_N"/>
</dbReference>
<dbReference type="GO" id="GO:0003677">
    <property type="term" value="F:DNA binding"/>
    <property type="evidence" value="ECO:0007669"/>
    <property type="project" value="TreeGrafter"/>
</dbReference>
<dbReference type="GO" id="GO:0006139">
    <property type="term" value="P:nucleobase-containing compound metabolic process"/>
    <property type="evidence" value="ECO:0007669"/>
    <property type="project" value="UniProtKB-ARBA"/>
</dbReference>
<keyword evidence="4 6" id="KW-0274">FAD</keyword>
<evidence type="ECO:0000313" key="8">
    <source>
        <dbReference type="EMBL" id="GLP96641.1"/>
    </source>
</evidence>
<dbReference type="InterPro" id="IPR014729">
    <property type="entry name" value="Rossmann-like_a/b/a_fold"/>
</dbReference>
<dbReference type="AlphaFoldDB" id="A0AA37VXB7"/>
<dbReference type="GO" id="GO:0006950">
    <property type="term" value="P:response to stress"/>
    <property type="evidence" value="ECO:0007669"/>
    <property type="project" value="UniProtKB-ARBA"/>
</dbReference>
<dbReference type="Gene3D" id="1.10.579.10">
    <property type="entry name" value="DNA Cyclobutane Dipyrimidine Photolyase, subunit A, domain 3"/>
    <property type="match status" value="1"/>
</dbReference>
<dbReference type="GO" id="GO:0003904">
    <property type="term" value="F:deoxyribodipyrimidine photo-lyase activity"/>
    <property type="evidence" value="ECO:0007669"/>
    <property type="project" value="TreeGrafter"/>
</dbReference>
<dbReference type="Pfam" id="PF03441">
    <property type="entry name" value="FAD_binding_7"/>
    <property type="match status" value="1"/>
</dbReference>
<dbReference type="EMBL" id="BSNC01000005">
    <property type="protein sequence ID" value="GLP96641.1"/>
    <property type="molecule type" value="Genomic_DNA"/>
</dbReference>
<dbReference type="PANTHER" id="PTHR11455">
    <property type="entry name" value="CRYPTOCHROME"/>
    <property type="match status" value="1"/>
</dbReference>
<comment type="caution">
    <text evidence="8">The sequence shown here is derived from an EMBL/GenBank/DDBJ whole genome shotgun (WGS) entry which is preliminary data.</text>
</comment>
<dbReference type="Proteomes" id="UP001161422">
    <property type="component" value="Unassembled WGS sequence"/>
</dbReference>
<reference evidence="8" key="2">
    <citation type="submission" date="2023-01" db="EMBL/GenBank/DDBJ databases">
        <title>Draft genome sequence of Paraferrimonas sedimenticola strain NBRC 101628.</title>
        <authorList>
            <person name="Sun Q."/>
            <person name="Mori K."/>
        </authorList>
    </citation>
    <scope>NUCLEOTIDE SEQUENCE</scope>
    <source>
        <strain evidence="8">NBRC 101628</strain>
    </source>
</reference>
<dbReference type="PROSITE" id="PS00394">
    <property type="entry name" value="DNA_PHOTOLYASES_1_1"/>
    <property type="match status" value="1"/>
</dbReference>
<evidence type="ECO:0000256" key="2">
    <source>
        <dbReference type="ARBA" id="ARBA00005862"/>
    </source>
</evidence>
<protein>
    <submittedName>
        <fullName evidence="8">Cryptochrome-like protein cry2</fullName>
    </submittedName>
</protein>
<dbReference type="SUPFAM" id="SSF48173">
    <property type="entry name" value="Cryptochrome/photolyase FAD-binding domain"/>
    <property type="match status" value="1"/>
</dbReference>
<dbReference type="SUPFAM" id="SSF52425">
    <property type="entry name" value="Cryptochrome/photolyase, N-terminal domain"/>
    <property type="match status" value="1"/>
</dbReference>
<sequence>MKADAVDLFTHLAKEVGISRVFSYQESGLLCTYQRDKALAELFATHQIPWHEFPTGAVIRAAPNRIGWDKNWAQVMRAPIQMPDLASLIPYTANLHEFDAPPCYSVEANSIQAGGEQNAHAVLNSFFDTRGQNYQRHISSPLLSKDSCSRLSPYLAWGNLSLRQAYQALLSHWGRPGWSRALRALSSRLHWHCHFIQKFESECEMEFRPVNRGYLSLAYSEGDIAEKRFRAWRDGMTGIPMVDACMRCLEQTGYINFRMRAMLVSVACHHLELHWQPVAVELARRFLDFEPGIHYSQVQMQAGLTGTNTIRIYNPIKQGVEQDPQGTFVRQWVPELASLPNELIHTPWLMPEMEQLMVGVQLGKDYPLPIVDVLETGKQARSRLWSWRAKPEVKYEAKRILARHVRPSSSRGS</sequence>
<dbReference type="PROSITE" id="PS51645">
    <property type="entry name" value="PHR_CRY_ALPHA_BETA"/>
    <property type="match status" value="1"/>
</dbReference>
<keyword evidence="5" id="KW-0157">Chromophore</keyword>
<evidence type="ECO:0000256" key="4">
    <source>
        <dbReference type="ARBA" id="ARBA00022827"/>
    </source>
</evidence>
<evidence type="ECO:0000256" key="6">
    <source>
        <dbReference type="PIRSR" id="PIRSR602081-1"/>
    </source>
</evidence>
<gene>
    <name evidence="8" type="primary">cry2</name>
    <name evidence="8" type="ORF">GCM10007895_19470</name>
</gene>
<organism evidence="8 9">
    <name type="scientific">Paraferrimonas sedimenticola</name>
    <dbReference type="NCBI Taxonomy" id="375674"/>
    <lineage>
        <taxon>Bacteria</taxon>
        <taxon>Pseudomonadati</taxon>
        <taxon>Pseudomonadota</taxon>
        <taxon>Gammaproteobacteria</taxon>
        <taxon>Alteromonadales</taxon>
        <taxon>Ferrimonadaceae</taxon>
        <taxon>Paraferrimonas</taxon>
    </lineage>
</organism>
<dbReference type="GO" id="GO:0009416">
    <property type="term" value="P:response to light stimulus"/>
    <property type="evidence" value="ECO:0007669"/>
    <property type="project" value="TreeGrafter"/>
</dbReference>
<proteinExistence type="inferred from homology"/>